<keyword evidence="6" id="KW-1185">Reference proteome</keyword>
<name>A0ABT3IQQ7_9BACT</name>
<evidence type="ECO:0000256" key="2">
    <source>
        <dbReference type="ARBA" id="ARBA00022989"/>
    </source>
</evidence>
<feature type="transmembrane region" description="Helical" evidence="4">
    <location>
        <begin position="157"/>
        <end position="178"/>
    </location>
</feature>
<evidence type="ECO:0000313" key="5">
    <source>
        <dbReference type="EMBL" id="MCW3486100.1"/>
    </source>
</evidence>
<reference evidence="5 6" key="1">
    <citation type="submission" date="2022-10" db="EMBL/GenBank/DDBJ databases">
        <title>Chitinophaga nivalis PC15 sp. nov., isolated from Pyeongchang county, South Korea.</title>
        <authorList>
            <person name="Trinh H.N."/>
        </authorList>
    </citation>
    <scope>NUCLEOTIDE SEQUENCE [LARGE SCALE GENOMIC DNA]</scope>
    <source>
        <strain evidence="5 6">PC14</strain>
    </source>
</reference>
<evidence type="ECO:0000256" key="1">
    <source>
        <dbReference type="ARBA" id="ARBA00022692"/>
    </source>
</evidence>
<keyword evidence="3 4" id="KW-0472">Membrane</keyword>
<feature type="transmembrane region" description="Helical" evidence="4">
    <location>
        <begin position="41"/>
        <end position="59"/>
    </location>
</feature>
<dbReference type="SUPFAM" id="SSF103473">
    <property type="entry name" value="MFS general substrate transporter"/>
    <property type="match status" value="1"/>
</dbReference>
<feature type="transmembrane region" description="Helical" evidence="4">
    <location>
        <begin position="358"/>
        <end position="379"/>
    </location>
</feature>
<evidence type="ECO:0000313" key="6">
    <source>
        <dbReference type="Proteomes" id="UP001207742"/>
    </source>
</evidence>
<feature type="transmembrane region" description="Helical" evidence="4">
    <location>
        <begin position="96"/>
        <end position="116"/>
    </location>
</feature>
<evidence type="ECO:0000256" key="3">
    <source>
        <dbReference type="ARBA" id="ARBA00023136"/>
    </source>
</evidence>
<feature type="transmembrane region" description="Helical" evidence="4">
    <location>
        <begin position="238"/>
        <end position="259"/>
    </location>
</feature>
<feature type="transmembrane region" description="Helical" evidence="4">
    <location>
        <begin position="271"/>
        <end position="289"/>
    </location>
</feature>
<feature type="transmembrane region" description="Helical" evidence="4">
    <location>
        <begin position="128"/>
        <end position="151"/>
    </location>
</feature>
<feature type="transmembrane region" description="Helical" evidence="4">
    <location>
        <begin position="301"/>
        <end position="321"/>
    </location>
</feature>
<gene>
    <name evidence="5" type="ORF">OL497_19520</name>
</gene>
<evidence type="ECO:0000256" key="4">
    <source>
        <dbReference type="SAM" id="Phobius"/>
    </source>
</evidence>
<dbReference type="Proteomes" id="UP001207742">
    <property type="component" value="Unassembled WGS sequence"/>
</dbReference>
<accession>A0ABT3IQQ7</accession>
<dbReference type="EMBL" id="JAPDNS010000002">
    <property type="protein sequence ID" value="MCW3486100.1"/>
    <property type="molecule type" value="Genomic_DNA"/>
</dbReference>
<dbReference type="Gene3D" id="1.20.1250.20">
    <property type="entry name" value="MFS general substrate transporter like domains"/>
    <property type="match status" value="1"/>
</dbReference>
<feature type="transmembrane region" description="Helical" evidence="4">
    <location>
        <begin position="199"/>
        <end position="218"/>
    </location>
</feature>
<dbReference type="InterPro" id="IPR036259">
    <property type="entry name" value="MFS_trans_sf"/>
</dbReference>
<dbReference type="Pfam" id="PF07690">
    <property type="entry name" value="MFS_1"/>
    <property type="match status" value="1"/>
</dbReference>
<keyword evidence="1 4" id="KW-0812">Transmembrane</keyword>
<feature type="transmembrane region" description="Helical" evidence="4">
    <location>
        <begin position="71"/>
        <end position="90"/>
    </location>
</feature>
<keyword evidence="2 4" id="KW-1133">Transmembrane helix</keyword>
<dbReference type="RefSeq" id="WP_264732915.1">
    <property type="nucleotide sequence ID" value="NZ_JAPDNR010000001.1"/>
</dbReference>
<organism evidence="5 6">
    <name type="scientific">Chitinophaga nivalis</name>
    <dbReference type="NCBI Taxonomy" id="2991709"/>
    <lineage>
        <taxon>Bacteria</taxon>
        <taxon>Pseudomonadati</taxon>
        <taxon>Bacteroidota</taxon>
        <taxon>Chitinophagia</taxon>
        <taxon>Chitinophagales</taxon>
        <taxon>Chitinophagaceae</taxon>
        <taxon>Chitinophaga</taxon>
    </lineage>
</organism>
<sequence length="395" mass="43602">MHLRFFLISMTLLAVVSDYLLHPFYPHFFASRFGVTDPREVGIYFSAICGTVMLAFPLWAMVSKRLPELDILVYTQTIAGILAVSCYFITDYPLFWVVSLLIIVFKGSYLLVYPFILRITPKPQHTGIIGLLSVIIHFGSVLGAILGGVIMEFMPAAGIYLAMAAGDFIQAGMSYYLLKKNPPELLTSPTPATQASVSLIPSGLILKLGIITGILYLADFIIRPFFVRYWEYVAGTHSKILSGAVYAIPAAVALTALWINSRRKAPATPWHGILPALLTGLIGLSLQQAPHPVTVLLGRCIYGWAFFQVAVRFDVLLFHVSDPAFYAIEYSKIHFFQNLGVLTASTAAGILVENYQLNTPFLAAFSGYTLVTILFYLVFRYQTAGKTAVPQMKSS</sequence>
<proteinExistence type="predicted"/>
<dbReference type="InterPro" id="IPR011701">
    <property type="entry name" value="MFS"/>
</dbReference>
<protein>
    <submittedName>
        <fullName evidence="5">MFS transporter</fullName>
    </submittedName>
</protein>
<feature type="transmembrane region" description="Helical" evidence="4">
    <location>
        <begin position="333"/>
        <end position="352"/>
    </location>
</feature>
<comment type="caution">
    <text evidence="5">The sequence shown here is derived from an EMBL/GenBank/DDBJ whole genome shotgun (WGS) entry which is preliminary data.</text>
</comment>